<dbReference type="EC" id="2.5.1.17" evidence="4"/>
<evidence type="ECO:0000256" key="2">
    <source>
        <dbReference type="ARBA" id="ARBA00022741"/>
    </source>
</evidence>
<gene>
    <name evidence="6" type="primary">yvqK</name>
    <name evidence="6" type="ORF">Enr8_08330</name>
</gene>
<dbReference type="GO" id="GO:0009236">
    <property type="term" value="P:cobalamin biosynthetic process"/>
    <property type="evidence" value="ECO:0007669"/>
    <property type="project" value="UniProtKB-UniRule"/>
</dbReference>
<dbReference type="PANTHER" id="PTHR12213">
    <property type="entry name" value="CORRINOID ADENOSYLTRANSFERASE"/>
    <property type="match status" value="1"/>
</dbReference>
<evidence type="ECO:0000259" key="5">
    <source>
        <dbReference type="Pfam" id="PF01923"/>
    </source>
</evidence>
<dbReference type="InterPro" id="IPR029499">
    <property type="entry name" value="PduO-typ"/>
</dbReference>
<accession>A0A5C5VKK2</accession>
<dbReference type="EMBL" id="SJPF01000001">
    <property type="protein sequence ID" value="TWT39138.1"/>
    <property type="molecule type" value="Genomic_DNA"/>
</dbReference>
<feature type="domain" description="Cobalamin adenosyltransferase-like" evidence="5">
    <location>
        <begin position="3"/>
        <end position="167"/>
    </location>
</feature>
<dbReference type="Pfam" id="PF01923">
    <property type="entry name" value="Cob_adeno_trans"/>
    <property type="match status" value="1"/>
</dbReference>
<dbReference type="GO" id="GO:0005524">
    <property type="term" value="F:ATP binding"/>
    <property type="evidence" value="ECO:0007669"/>
    <property type="project" value="UniProtKB-UniRule"/>
</dbReference>
<proteinExistence type="inferred from homology"/>
<organism evidence="6 7">
    <name type="scientific">Blastopirellula retiformator</name>
    <dbReference type="NCBI Taxonomy" id="2527970"/>
    <lineage>
        <taxon>Bacteria</taxon>
        <taxon>Pseudomonadati</taxon>
        <taxon>Planctomycetota</taxon>
        <taxon>Planctomycetia</taxon>
        <taxon>Pirellulales</taxon>
        <taxon>Pirellulaceae</taxon>
        <taxon>Blastopirellula</taxon>
    </lineage>
</organism>
<dbReference type="PANTHER" id="PTHR12213:SF0">
    <property type="entry name" value="CORRINOID ADENOSYLTRANSFERASE MMAB"/>
    <property type="match status" value="1"/>
</dbReference>
<dbReference type="Gene3D" id="1.20.1200.10">
    <property type="entry name" value="Cobalamin adenosyltransferase-like"/>
    <property type="match status" value="1"/>
</dbReference>
<dbReference type="OrthoDB" id="9778896at2"/>
<dbReference type="Proteomes" id="UP000318878">
    <property type="component" value="Unassembled WGS sequence"/>
</dbReference>
<dbReference type="AlphaFoldDB" id="A0A5C5VKK2"/>
<protein>
    <recommendedName>
        <fullName evidence="4">Corrinoid adenosyltransferase</fullName>
        <ecNumber evidence="4">2.5.1.17</ecNumber>
    </recommendedName>
    <alternativeName>
        <fullName evidence="4">Cob(II)alamin adenosyltransferase</fullName>
    </alternativeName>
    <alternativeName>
        <fullName evidence="4">Cob(II)yrinic acid a,c-diamide adenosyltransferase</fullName>
    </alternativeName>
    <alternativeName>
        <fullName evidence="4">Cobinamide/cobalamin adenosyltransferase</fullName>
    </alternativeName>
</protein>
<keyword evidence="1 4" id="KW-0808">Transferase</keyword>
<dbReference type="RefSeq" id="WP_146429335.1">
    <property type="nucleotide sequence ID" value="NZ_SJPF01000001.1"/>
</dbReference>
<evidence type="ECO:0000313" key="7">
    <source>
        <dbReference type="Proteomes" id="UP000318878"/>
    </source>
</evidence>
<sequence length="184" mass="19978">MKIYTKSGDDGETGLYRGARVRKDDRRIIAIGDIDELNAMLGVVHSLAAAPEIAEPIQRIQHELFGLGAQVASPNPAAAGTTILSNDSVAWVEQTIDQGESQLTPLTAFILPGGSTLGANLHQARAVCRRAERNLVALYDGQLDEPAHVALRYLNRLGDLLFVLARWSNLLSGHSETEWRTAPE</sequence>
<dbReference type="UniPathway" id="UPA00148">
    <property type="reaction ID" value="UER00233"/>
</dbReference>
<keyword evidence="3 4" id="KW-0067">ATP-binding</keyword>
<dbReference type="InterPro" id="IPR016030">
    <property type="entry name" value="CblAdoTrfase-like"/>
</dbReference>
<evidence type="ECO:0000313" key="6">
    <source>
        <dbReference type="EMBL" id="TWT39138.1"/>
    </source>
</evidence>
<reference evidence="6 7" key="1">
    <citation type="submission" date="2019-02" db="EMBL/GenBank/DDBJ databases">
        <title>Deep-cultivation of Planctomycetes and their phenomic and genomic characterization uncovers novel biology.</title>
        <authorList>
            <person name="Wiegand S."/>
            <person name="Jogler M."/>
            <person name="Boedeker C."/>
            <person name="Pinto D."/>
            <person name="Vollmers J."/>
            <person name="Rivas-Marin E."/>
            <person name="Kohn T."/>
            <person name="Peeters S.H."/>
            <person name="Heuer A."/>
            <person name="Rast P."/>
            <person name="Oberbeckmann S."/>
            <person name="Bunk B."/>
            <person name="Jeske O."/>
            <person name="Meyerdierks A."/>
            <person name="Storesund J.E."/>
            <person name="Kallscheuer N."/>
            <person name="Luecker S."/>
            <person name="Lage O.M."/>
            <person name="Pohl T."/>
            <person name="Merkel B.J."/>
            <person name="Hornburger P."/>
            <person name="Mueller R.-W."/>
            <person name="Bruemmer F."/>
            <person name="Labrenz M."/>
            <person name="Spormann A.M."/>
            <person name="Op Den Camp H."/>
            <person name="Overmann J."/>
            <person name="Amann R."/>
            <person name="Jetten M.S.M."/>
            <person name="Mascher T."/>
            <person name="Medema M.H."/>
            <person name="Devos D.P."/>
            <person name="Kaster A.-K."/>
            <person name="Ovreas L."/>
            <person name="Rohde M."/>
            <person name="Galperin M.Y."/>
            <person name="Jogler C."/>
        </authorList>
    </citation>
    <scope>NUCLEOTIDE SEQUENCE [LARGE SCALE GENOMIC DNA]</scope>
    <source>
        <strain evidence="6 7">Enr8</strain>
    </source>
</reference>
<comment type="catalytic activity">
    <reaction evidence="4">
        <text>2 cob(II)alamin + reduced [electron-transfer flavoprotein] + 2 ATP = 2 adenosylcob(III)alamin + 2 triphosphate + oxidized [electron-transfer flavoprotein] + 3 H(+)</text>
        <dbReference type="Rhea" id="RHEA:28671"/>
        <dbReference type="Rhea" id="RHEA-COMP:10685"/>
        <dbReference type="Rhea" id="RHEA-COMP:10686"/>
        <dbReference type="ChEBI" id="CHEBI:15378"/>
        <dbReference type="ChEBI" id="CHEBI:16304"/>
        <dbReference type="ChEBI" id="CHEBI:18036"/>
        <dbReference type="ChEBI" id="CHEBI:18408"/>
        <dbReference type="ChEBI" id="CHEBI:30616"/>
        <dbReference type="ChEBI" id="CHEBI:57692"/>
        <dbReference type="ChEBI" id="CHEBI:58307"/>
        <dbReference type="EC" id="2.5.1.17"/>
    </reaction>
</comment>
<evidence type="ECO:0000256" key="4">
    <source>
        <dbReference type="RuleBase" id="RU366026"/>
    </source>
</evidence>
<name>A0A5C5VKK2_9BACT</name>
<evidence type="ECO:0000256" key="1">
    <source>
        <dbReference type="ARBA" id="ARBA00022679"/>
    </source>
</evidence>
<keyword evidence="2 4" id="KW-0547">Nucleotide-binding</keyword>
<evidence type="ECO:0000256" key="3">
    <source>
        <dbReference type="ARBA" id="ARBA00022840"/>
    </source>
</evidence>
<dbReference type="SUPFAM" id="SSF89028">
    <property type="entry name" value="Cobalamin adenosyltransferase-like"/>
    <property type="match status" value="1"/>
</dbReference>
<dbReference type="NCBIfam" id="TIGR00636">
    <property type="entry name" value="PduO_Nterm"/>
    <property type="match status" value="1"/>
</dbReference>
<comment type="similarity">
    <text evidence="4">Belongs to the Cob(I)alamin adenosyltransferase family.</text>
</comment>
<keyword evidence="7" id="KW-1185">Reference proteome</keyword>
<comment type="caution">
    <text evidence="6">The sequence shown here is derived from an EMBL/GenBank/DDBJ whole genome shotgun (WGS) entry which is preliminary data.</text>
</comment>
<comment type="catalytic activity">
    <reaction evidence="4">
        <text>2 cob(II)yrinate a,c diamide + reduced [electron-transfer flavoprotein] + 2 ATP = 2 adenosylcob(III)yrinate a,c-diamide + 2 triphosphate + oxidized [electron-transfer flavoprotein] + 3 H(+)</text>
        <dbReference type="Rhea" id="RHEA:11528"/>
        <dbReference type="Rhea" id="RHEA-COMP:10685"/>
        <dbReference type="Rhea" id="RHEA-COMP:10686"/>
        <dbReference type="ChEBI" id="CHEBI:15378"/>
        <dbReference type="ChEBI" id="CHEBI:18036"/>
        <dbReference type="ChEBI" id="CHEBI:30616"/>
        <dbReference type="ChEBI" id="CHEBI:57692"/>
        <dbReference type="ChEBI" id="CHEBI:58307"/>
        <dbReference type="ChEBI" id="CHEBI:58503"/>
        <dbReference type="ChEBI" id="CHEBI:58537"/>
        <dbReference type="EC" id="2.5.1.17"/>
    </reaction>
</comment>
<dbReference type="InterPro" id="IPR036451">
    <property type="entry name" value="CblAdoTrfase-like_sf"/>
</dbReference>
<dbReference type="GO" id="GO:0008817">
    <property type="term" value="F:corrinoid adenosyltransferase activity"/>
    <property type="evidence" value="ECO:0007669"/>
    <property type="project" value="UniProtKB-UniRule"/>
</dbReference>
<comment type="pathway">
    <text evidence="4">Cofactor biosynthesis; adenosylcobalamin biosynthesis; adenosylcobalamin from cob(II)yrinate a,c-diamide: step 2/7.</text>
</comment>
<keyword evidence="4" id="KW-0169">Cobalamin biosynthesis</keyword>